<evidence type="ECO:0000313" key="2">
    <source>
        <dbReference type="EMBL" id="CAG6690927.1"/>
    </source>
</evidence>
<keyword evidence="1" id="KW-1133">Transmembrane helix</keyword>
<accession>A0A8D8TVE9</accession>
<protein>
    <submittedName>
        <fullName evidence="2">Uncharacterized protein</fullName>
    </submittedName>
</protein>
<name>A0A8D8TVE9_9HEMI</name>
<proteinExistence type="predicted"/>
<organism evidence="2">
    <name type="scientific">Cacopsylla melanoneura</name>
    <dbReference type="NCBI Taxonomy" id="428564"/>
    <lineage>
        <taxon>Eukaryota</taxon>
        <taxon>Metazoa</taxon>
        <taxon>Ecdysozoa</taxon>
        <taxon>Arthropoda</taxon>
        <taxon>Hexapoda</taxon>
        <taxon>Insecta</taxon>
        <taxon>Pterygota</taxon>
        <taxon>Neoptera</taxon>
        <taxon>Paraneoptera</taxon>
        <taxon>Hemiptera</taxon>
        <taxon>Sternorrhyncha</taxon>
        <taxon>Psylloidea</taxon>
        <taxon>Psyllidae</taxon>
        <taxon>Psyllinae</taxon>
        <taxon>Cacopsylla</taxon>
    </lineage>
</organism>
<feature type="transmembrane region" description="Helical" evidence="1">
    <location>
        <begin position="12"/>
        <end position="30"/>
    </location>
</feature>
<evidence type="ECO:0000256" key="1">
    <source>
        <dbReference type="SAM" id="Phobius"/>
    </source>
</evidence>
<feature type="transmembrane region" description="Helical" evidence="1">
    <location>
        <begin position="42"/>
        <end position="65"/>
    </location>
</feature>
<feature type="transmembrane region" description="Helical" evidence="1">
    <location>
        <begin position="85"/>
        <end position="103"/>
    </location>
</feature>
<keyword evidence="1" id="KW-0812">Transmembrane</keyword>
<sequence>MNVTPILPGTILYYLWTLARYYSITFWTLARYFQIKLMFSCNILMFSSCIFMDIQPFILHILIILNFQPPASCHYLPMDALIDVVLQPIIALDFILQPIDLHLSYRIYHRGRT</sequence>
<keyword evidence="1" id="KW-0472">Membrane</keyword>
<dbReference type="EMBL" id="HBUF01300403">
    <property type="protein sequence ID" value="CAG6690927.1"/>
    <property type="molecule type" value="Transcribed_RNA"/>
</dbReference>
<reference evidence="2" key="1">
    <citation type="submission" date="2021-05" db="EMBL/GenBank/DDBJ databases">
        <authorList>
            <person name="Alioto T."/>
            <person name="Alioto T."/>
            <person name="Gomez Garrido J."/>
        </authorList>
    </citation>
    <scope>NUCLEOTIDE SEQUENCE</scope>
</reference>
<dbReference type="AlphaFoldDB" id="A0A8D8TVE9"/>